<organism evidence="1 2">
    <name type="scientific">Rhizobium leguminosarum</name>
    <dbReference type="NCBI Taxonomy" id="384"/>
    <lineage>
        <taxon>Bacteria</taxon>
        <taxon>Pseudomonadati</taxon>
        <taxon>Pseudomonadota</taxon>
        <taxon>Alphaproteobacteria</taxon>
        <taxon>Hyphomicrobiales</taxon>
        <taxon>Rhizobiaceae</taxon>
        <taxon>Rhizobium/Agrobacterium group</taxon>
        <taxon>Rhizobium</taxon>
    </lineage>
</organism>
<proteinExistence type="predicted"/>
<comment type="caution">
    <text evidence="1">The sequence shown here is derived from an EMBL/GenBank/DDBJ whole genome shotgun (WGS) entry which is preliminary data.</text>
</comment>
<dbReference type="RefSeq" id="WP_222258741.1">
    <property type="nucleotide sequence ID" value="NZ_JAAXEB010000001.1"/>
</dbReference>
<name>A0AAJ1EFF5_RHILE</name>
<evidence type="ECO:0000313" key="2">
    <source>
        <dbReference type="Proteomes" id="UP000825699"/>
    </source>
</evidence>
<accession>A0AAJ1EFF5</accession>
<reference evidence="1" key="1">
    <citation type="submission" date="2020-04" db="EMBL/GenBank/DDBJ databases">
        <title>Global-level population genomics supports evidence of horizontal gene transfer on evolution of Rhizobia in Lentils.</title>
        <authorList>
            <person name="Gai Y."/>
            <person name="Cook D."/>
            <person name="Riely B."/>
        </authorList>
    </citation>
    <scope>NUCLEOTIDE SEQUENCE</scope>
    <source>
        <strain evidence="1">Derici101B</strain>
    </source>
</reference>
<gene>
    <name evidence="1" type="ORF">HFO42_03700</name>
</gene>
<sequence>MTIRSPQQIDRLAISPPYVPRAAAVVWEWRSGSAFLTERLMYERRA</sequence>
<dbReference type="AlphaFoldDB" id="A0AAJ1EFF5"/>
<protein>
    <submittedName>
        <fullName evidence="1">Uncharacterized protein</fullName>
    </submittedName>
</protein>
<evidence type="ECO:0000313" key="1">
    <source>
        <dbReference type="EMBL" id="MBY5627249.1"/>
    </source>
</evidence>
<dbReference type="Proteomes" id="UP000825699">
    <property type="component" value="Unassembled WGS sequence"/>
</dbReference>
<dbReference type="EMBL" id="JAAXEP010000002">
    <property type="protein sequence ID" value="MBY5627249.1"/>
    <property type="molecule type" value="Genomic_DNA"/>
</dbReference>